<evidence type="ECO:0000259" key="1">
    <source>
        <dbReference type="Pfam" id="PF04773"/>
    </source>
</evidence>
<evidence type="ECO:0000259" key="2">
    <source>
        <dbReference type="Pfam" id="PF16344"/>
    </source>
</evidence>
<dbReference type="OrthoDB" id="649653at2"/>
<proteinExistence type="predicted"/>
<sequence>MPQHHVMESSTLAALIRRYINDELTETELSALLETLRTDEHREQWDTAMAALLQDTTAHGHTDPATLEKVWERLQPPPPAIHRPRSLHTIRKWVAAAALLAGVAAGTYYFTQQYTPPVKPASKPATSTSLAVKPGTNKAVLTLADGTQVPLDSTGSGALALQGNSRITQQRNGQLTYTANGNASTTLQYNNLHVPRGGQFRITLSDGTKVWLNAASDLHYPTSFGPGDRRVELSGEAYFEVAQQANHPFKVVVNSSEVQVLGTSFNVSAYGDEAFTRTTLLEGAVKVKSLQGEARLRPGQQAQIHTGGQITVKDDVDMDEVVAWKNGYFQFNHEKISGVMNQLSRWYDLDVTYQGTIPDREFGGHISRSSSIEDIIRILELSKIHVKVDNKKITVMP</sequence>
<organism evidence="3 4">
    <name type="scientific">Chitinophaga parva</name>
    <dbReference type="NCBI Taxonomy" id="2169414"/>
    <lineage>
        <taxon>Bacteria</taxon>
        <taxon>Pseudomonadati</taxon>
        <taxon>Bacteroidota</taxon>
        <taxon>Chitinophagia</taxon>
        <taxon>Chitinophagales</taxon>
        <taxon>Chitinophagaceae</taxon>
        <taxon>Chitinophaga</taxon>
    </lineage>
</organism>
<dbReference type="FunFam" id="2.60.120.1440:FF:000001">
    <property type="entry name" value="Putative anti-sigma factor"/>
    <property type="match status" value="1"/>
</dbReference>
<keyword evidence="4" id="KW-1185">Reference proteome</keyword>
<dbReference type="EMBL" id="QCYK01000002">
    <property type="protein sequence ID" value="PUZ25552.1"/>
    <property type="molecule type" value="Genomic_DNA"/>
</dbReference>
<dbReference type="PANTHER" id="PTHR30273:SF2">
    <property type="entry name" value="PROTEIN FECR"/>
    <property type="match status" value="1"/>
</dbReference>
<dbReference type="Gene3D" id="3.55.50.30">
    <property type="match status" value="1"/>
</dbReference>
<reference evidence="3 4" key="1">
    <citation type="submission" date="2018-04" db="EMBL/GenBank/DDBJ databases">
        <title>Chitinophaga fuyangensis sp. nov., isolated from soil in a chemical factory.</title>
        <authorList>
            <person name="Chen K."/>
        </authorList>
    </citation>
    <scope>NUCLEOTIDE SEQUENCE [LARGE SCALE GENOMIC DNA]</scope>
    <source>
        <strain evidence="3 4">LY-1</strain>
    </source>
</reference>
<feature type="domain" description="FecR protein" evidence="1">
    <location>
        <begin position="193"/>
        <end position="286"/>
    </location>
</feature>
<name>A0A2T7BH04_9BACT</name>
<dbReference type="GO" id="GO:0016989">
    <property type="term" value="F:sigma factor antagonist activity"/>
    <property type="evidence" value="ECO:0007669"/>
    <property type="project" value="TreeGrafter"/>
</dbReference>
<evidence type="ECO:0000313" key="3">
    <source>
        <dbReference type="EMBL" id="PUZ25552.1"/>
    </source>
</evidence>
<dbReference type="InterPro" id="IPR012373">
    <property type="entry name" value="Ferrdict_sens_TM"/>
</dbReference>
<gene>
    <name evidence="3" type="ORF">DCC81_14820</name>
</gene>
<dbReference type="AlphaFoldDB" id="A0A2T7BH04"/>
<dbReference type="Pfam" id="PF04773">
    <property type="entry name" value="FecR"/>
    <property type="match status" value="1"/>
</dbReference>
<dbReference type="Proteomes" id="UP000244450">
    <property type="component" value="Unassembled WGS sequence"/>
</dbReference>
<feature type="domain" description="Protein FecR C-terminal" evidence="2">
    <location>
        <begin position="328"/>
        <end position="395"/>
    </location>
</feature>
<evidence type="ECO:0000313" key="4">
    <source>
        <dbReference type="Proteomes" id="UP000244450"/>
    </source>
</evidence>
<dbReference type="Pfam" id="PF16344">
    <property type="entry name" value="FecR_C"/>
    <property type="match status" value="1"/>
</dbReference>
<accession>A0A2T7BH04</accession>
<dbReference type="InterPro" id="IPR032508">
    <property type="entry name" value="FecR_C"/>
</dbReference>
<comment type="caution">
    <text evidence="3">The sequence shown here is derived from an EMBL/GenBank/DDBJ whole genome shotgun (WGS) entry which is preliminary data.</text>
</comment>
<protein>
    <submittedName>
        <fullName evidence="3">Iron dicitrate transport regulator FecR</fullName>
    </submittedName>
</protein>
<dbReference type="Gene3D" id="2.60.120.1440">
    <property type="match status" value="1"/>
</dbReference>
<dbReference type="InterPro" id="IPR006860">
    <property type="entry name" value="FecR"/>
</dbReference>
<dbReference type="PANTHER" id="PTHR30273">
    <property type="entry name" value="PERIPLASMIC SIGNAL SENSOR AND SIGMA FACTOR ACTIVATOR FECR-RELATED"/>
    <property type="match status" value="1"/>
</dbReference>